<sequence>MVEAVDQALRAQLVGAAGDPRPLHDPEREHAVAARVVQRRVATWQGHRVDDAAVRLEQGQADRVAGDEAGKVLEHVGAGQRPPLDRLGREEVTQRGLVRCGEQQVGHDASRMAWTSNLATRPGGSV</sequence>
<accession>A0A7W3J498</accession>
<gene>
    <name evidence="2" type="ORF">FB382_004269</name>
</gene>
<evidence type="ECO:0000313" key="3">
    <source>
        <dbReference type="Proteomes" id="UP000580910"/>
    </source>
</evidence>
<dbReference type="Proteomes" id="UP000580910">
    <property type="component" value="Unassembled WGS sequence"/>
</dbReference>
<proteinExistence type="predicted"/>
<feature type="region of interest" description="Disordered" evidence="1">
    <location>
        <begin position="103"/>
        <end position="126"/>
    </location>
</feature>
<dbReference type="AlphaFoldDB" id="A0A7W3J498"/>
<comment type="caution">
    <text evidence="2">The sequence shown here is derived from an EMBL/GenBank/DDBJ whole genome shotgun (WGS) entry which is preliminary data.</text>
</comment>
<dbReference type="RefSeq" id="WP_182541933.1">
    <property type="nucleotide sequence ID" value="NZ_JACGXA010000003.1"/>
</dbReference>
<protein>
    <submittedName>
        <fullName evidence="2">Uncharacterized protein</fullName>
    </submittedName>
</protein>
<name>A0A7W3J498_9ACTN</name>
<evidence type="ECO:0000256" key="1">
    <source>
        <dbReference type="SAM" id="MobiDB-lite"/>
    </source>
</evidence>
<keyword evidence="3" id="KW-1185">Reference proteome</keyword>
<evidence type="ECO:0000313" key="2">
    <source>
        <dbReference type="EMBL" id="MBA8805924.1"/>
    </source>
</evidence>
<reference evidence="2 3" key="1">
    <citation type="submission" date="2020-07" db="EMBL/GenBank/DDBJ databases">
        <title>Sequencing the genomes of 1000 actinobacteria strains.</title>
        <authorList>
            <person name="Klenk H.-P."/>
        </authorList>
    </citation>
    <scope>NUCLEOTIDE SEQUENCE [LARGE SCALE GENOMIC DNA]</scope>
    <source>
        <strain evidence="2 3">DSM 21349</strain>
    </source>
</reference>
<organism evidence="2 3">
    <name type="scientific">Nocardioides ginsengisegetis</name>
    <dbReference type="NCBI Taxonomy" id="661491"/>
    <lineage>
        <taxon>Bacteria</taxon>
        <taxon>Bacillati</taxon>
        <taxon>Actinomycetota</taxon>
        <taxon>Actinomycetes</taxon>
        <taxon>Propionibacteriales</taxon>
        <taxon>Nocardioidaceae</taxon>
        <taxon>Nocardioides</taxon>
    </lineage>
</organism>
<dbReference type="EMBL" id="JACGXA010000003">
    <property type="protein sequence ID" value="MBA8805924.1"/>
    <property type="molecule type" value="Genomic_DNA"/>
</dbReference>